<dbReference type="InterPro" id="IPR021559">
    <property type="entry name" value="DUF3019"/>
</dbReference>
<dbReference type="EMBL" id="BAAAEO010000002">
    <property type="protein sequence ID" value="GAA0547609.1"/>
    <property type="molecule type" value="Genomic_DNA"/>
</dbReference>
<feature type="signal peptide" evidence="1">
    <location>
        <begin position="1"/>
        <end position="17"/>
    </location>
</feature>
<organism evidence="2 3">
    <name type="scientific">Rheinheimera aquimaris</name>
    <dbReference type="NCBI Taxonomy" id="412437"/>
    <lineage>
        <taxon>Bacteria</taxon>
        <taxon>Pseudomonadati</taxon>
        <taxon>Pseudomonadota</taxon>
        <taxon>Gammaproteobacteria</taxon>
        <taxon>Chromatiales</taxon>
        <taxon>Chromatiaceae</taxon>
        <taxon>Rheinheimera</taxon>
    </lineage>
</organism>
<keyword evidence="3" id="KW-1185">Reference proteome</keyword>
<dbReference type="Proteomes" id="UP001501169">
    <property type="component" value="Unassembled WGS sequence"/>
</dbReference>
<proteinExistence type="predicted"/>
<keyword evidence="1" id="KW-0732">Signal</keyword>
<dbReference type="RefSeq" id="WP_134052832.1">
    <property type="nucleotide sequence ID" value="NZ_BAAAEO010000002.1"/>
</dbReference>
<evidence type="ECO:0000313" key="2">
    <source>
        <dbReference type="EMBL" id="GAA0547609.1"/>
    </source>
</evidence>
<evidence type="ECO:0008006" key="4">
    <source>
        <dbReference type="Google" id="ProtNLM"/>
    </source>
</evidence>
<feature type="chain" id="PRO_5047047752" description="DUF3019 domain-containing protein" evidence="1">
    <location>
        <begin position="18"/>
        <end position="123"/>
    </location>
</feature>
<sequence length="123" mass="13948">MKLLCTLALLLALPSAANELLIKPRLCIEHAGKPCILQLTASWQHAQEVCLYQQQQPDTPLLCRQQADNVSLSLPIAEDTQFFLKNPHNGKVLAKRQVRLLRVDLESGEQLLNKSRNGWWLLQ</sequence>
<name>A0ABP3NM26_9GAMM</name>
<gene>
    <name evidence="2" type="ORF">GCM10009098_14000</name>
</gene>
<comment type="caution">
    <text evidence="2">The sequence shown here is derived from an EMBL/GenBank/DDBJ whole genome shotgun (WGS) entry which is preliminary data.</text>
</comment>
<accession>A0ABP3NM26</accession>
<protein>
    <recommendedName>
        <fullName evidence="4">DUF3019 domain-containing protein</fullName>
    </recommendedName>
</protein>
<reference evidence="3" key="1">
    <citation type="journal article" date="2019" name="Int. J. Syst. Evol. Microbiol.">
        <title>The Global Catalogue of Microorganisms (GCM) 10K type strain sequencing project: providing services to taxonomists for standard genome sequencing and annotation.</title>
        <authorList>
            <consortium name="The Broad Institute Genomics Platform"/>
            <consortium name="The Broad Institute Genome Sequencing Center for Infectious Disease"/>
            <person name="Wu L."/>
            <person name="Ma J."/>
        </authorList>
    </citation>
    <scope>NUCLEOTIDE SEQUENCE [LARGE SCALE GENOMIC DNA]</scope>
    <source>
        <strain evidence="3">JCM 14331</strain>
    </source>
</reference>
<dbReference type="Pfam" id="PF11456">
    <property type="entry name" value="DUF3019"/>
    <property type="match status" value="1"/>
</dbReference>
<evidence type="ECO:0000313" key="3">
    <source>
        <dbReference type="Proteomes" id="UP001501169"/>
    </source>
</evidence>
<evidence type="ECO:0000256" key="1">
    <source>
        <dbReference type="SAM" id="SignalP"/>
    </source>
</evidence>